<evidence type="ECO:0000256" key="1">
    <source>
        <dbReference type="SAM" id="MobiDB-lite"/>
    </source>
</evidence>
<feature type="non-terminal residue" evidence="2">
    <location>
        <position position="147"/>
    </location>
</feature>
<sequence length="147" mass="15775">DERFVLVDPQPDSSGDAVRAADLRRLPRLQGHEGAELPRHRSADRDGECIAAGRLAFPARDRRRAQDRELDRHGAGHQAHHDQGAGRRRHHHRRVPPREAGAGSGGRRAIRRVAGASGPAGRPARSGRFQAGPGGAAGAGLHHPVDQ</sequence>
<organism evidence="2">
    <name type="scientific">uncultured Ramlibacter sp</name>
    <dbReference type="NCBI Taxonomy" id="260755"/>
    <lineage>
        <taxon>Bacteria</taxon>
        <taxon>Pseudomonadati</taxon>
        <taxon>Pseudomonadota</taxon>
        <taxon>Betaproteobacteria</taxon>
        <taxon>Burkholderiales</taxon>
        <taxon>Comamonadaceae</taxon>
        <taxon>Ramlibacter</taxon>
        <taxon>environmental samples</taxon>
    </lineage>
</organism>
<feature type="non-terminal residue" evidence="2">
    <location>
        <position position="1"/>
    </location>
</feature>
<feature type="region of interest" description="Disordered" evidence="1">
    <location>
        <begin position="1"/>
        <end position="147"/>
    </location>
</feature>
<reference evidence="2" key="1">
    <citation type="submission" date="2020-02" db="EMBL/GenBank/DDBJ databases">
        <authorList>
            <person name="Meier V. D."/>
        </authorList>
    </citation>
    <scope>NUCLEOTIDE SEQUENCE</scope>
    <source>
        <strain evidence="2">AVDCRST_MAG51</strain>
    </source>
</reference>
<feature type="compositionally biased region" description="Basic and acidic residues" evidence="1">
    <location>
        <begin position="64"/>
        <end position="85"/>
    </location>
</feature>
<name>A0A6J4NSI8_9BURK</name>
<accession>A0A6J4NSI8</accession>
<dbReference type="EMBL" id="CADCUX010000136">
    <property type="protein sequence ID" value="CAA9393888.1"/>
    <property type="molecule type" value="Genomic_DNA"/>
</dbReference>
<feature type="compositionally biased region" description="Basic residues" evidence="1">
    <location>
        <begin position="86"/>
        <end position="95"/>
    </location>
</feature>
<proteinExistence type="predicted"/>
<protein>
    <submittedName>
        <fullName evidence="2">Cobalt-zinc-cadmium resistance protein CzcA Cation efflux system protein CusA</fullName>
    </submittedName>
</protein>
<gene>
    <name evidence="2" type="ORF">AVDCRST_MAG51-488</name>
</gene>
<dbReference type="AlphaFoldDB" id="A0A6J4NSI8"/>
<evidence type="ECO:0000313" key="2">
    <source>
        <dbReference type="EMBL" id="CAA9393888.1"/>
    </source>
</evidence>
<feature type="compositionally biased region" description="Low complexity" evidence="1">
    <location>
        <begin position="112"/>
        <end position="128"/>
    </location>
</feature>
<feature type="compositionally biased region" description="Basic and acidic residues" evidence="1">
    <location>
        <begin position="19"/>
        <end position="48"/>
    </location>
</feature>